<dbReference type="Pfam" id="PF03795">
    <property type="entry name" value="YCII"/>
    <property type="match status" value="1"/>
</dbReference>
<feature type="domain" description="YCII-related" evidence="1">
    <location>
        <begin position="42"/>
        <end position="112"/>
    </location>
</feature>
<name>A0A9P6MGY1_9FUNG</name>
<dbReference type="OrthoDB" id="5519740at2759"/>
<dbReference type="InterPro" id="IPR005545">
    <property type="entry name" value="YCII"/>
</dbReference>
<comment type="caution">
    <text evidence="2">The sequence shown here is derived from an EMBL/GenBank/DDBJ whole genome shotgun (WGS) entry which is preliminary data.</text>
</comment>
<dbReference type="Gene3D" id="3.30.70.1060">
    <property type="entry name" value="Dimeric alpha+beta barrel"/>
    <property type="match status" value="1"/>
</dbReference>
<dbReference type="AlphaFoldDB" id="A0A9P6MGY1"/>
<reference evidence="2" key="1">
    <citation type="journal article" date="2020" name="Fungal Divers.">
        <title>Resolving the Mortierellaceae phylogeny through synthesis of multi-gene phylogenetics and phylogenomics.</title>
        <authorList>
            <person name="Vandepol N."/>
            <person name="Liber J."/>
            <person name="Desiro A."/>
            <person name="Na H."/>
            <person name="Kennedy M."/>
            <person name="Barry K."/>
            <person name="Grigoriev I.V."/>
            <person name="Miller A.N."/>
            <person name="O'Donnell K."/>
            <person name="Stajich J.E."/>
            <person name="Bonito G."/>
        </authorList>
    </citation>
    <scope>NUCLEOTIDE SEQUENCE</scope>
    <source>
        <strain evidence="2">MES-2147</strain>
    </source>
</reference>
<sequence length="113" mass="12404">MFLKSFASSSSSFTRTTLRSARVFQRCYSAAVSDNMRNQFLVVVHDQTDAGAFDRRLAVRPVHLIGAKKLKESGTLQFGGPILTDHSESGKMRGSALIVRAESEEAVKKIIEG</sequence>
<dbReference type="EMBL" id="JAAAHW010000801">
    <property type="protein sequence ID" value="KAF9998905.1"/>
    <property type="molecule type" value="Genomic_DNA"/>
</dbReference>
<dbReference type="InterPro" id="IPR011008">
    <property type="entry name" value="Dimeric_a/b-barrel"/>
</dbReference>
<protein>
    <recommendedName>
        <fullName evidence="1">YCII-related domain-containing protein</fullName>
    </recommendedName>
</protein>
<keyword evidence="3" id="KW-1185">Reference proteome</keyword>
<dbReference type="SUPFAM" id="SSF54909">
    <property type="entry name" value="Dimeric alpha+beta barrel"/>
    <property type="match status" value="1"/>
</dbReference>
<evidence type="ECO:0000313" key="2">
    <source>
        <dbReference type="EMBL" id="KAF9998905.1"/>
    </source>
</evidence>
<evidence type="ECO:0000313" key="3">
    <source>
        <dbReference type="Proteomes" id="UP000749646"/>
    </source>
</evidence>
<gene>
    <name evidence="2" type="ORF">BGZ65_005662</name>
</gene>
<dbReference type="PANTHER" id="PTHR33606">
    <property type="entry name" value="PROTEIN YCII"/>
    <property type="match status" value="1"/>
</dbReference>
<dbReference type="PANTHER" id="PTHR33606:SF3">
    <property type="entry name" value="PROTEIN YCII"/>
    <property type="match status" value="1"/>
</dbReference>
<accession>A0A9P6MGY1</accession>
<dbReference type="InterPro" id="IPR051807">
    <property type="entry name" value="Sec-metab_biosynth-assoc"/>
</dbReference>
<feature type="non-terminal residue" evidence="2">
    <location>
        <position position="1"/>
    </location>
</feature>
<evidence type="ECO:0000259" key="1">
    <source>
        <dbReference type="Pfam" id="PF03795"/>
    </source>
</evidence>
<dbReference type="Proteomes" id="UP000749646">
    <property type="component" value="Unassembled WGS sequence"/>
</dbReference>
<proteinExistence type="predicted"/>
<organism evidence="2 3">
    <name type="scientific">Modicella reniformis</name>
    <dbReference type="NCBI Taxonomy" id="1440133"/>
    <lineage>
        <taxon>Eukaryota</taxon>
        <taxon>Fungi</taxon>
        <taxon>Fungi incertae sedis</taxon>
        <taxon>Mucoromycota</taxon>
        <taxon>Mortierellomycotina</taxon>
        <taxon>Mortierellomycetes</taxon>
        <taxon>Mortierellales</taxon>
        <taxon>Mortierellaceae</taxon>
        <taxon>Modicella</taxon>
    </lineage>
</organism>